<evidence type="ECO:0000256" key="3">
    <source>
        <dbReference type="ARBA" id="ARBA00023163"/>
    </source>
</evidence>
<dbReference type="Gene3D" id="1.10.1740.10">
    <property type="match status" value="1"/>
</dbReference>
<dbReference type="Proteomes" id="UP000541421">
    <property type="component" value="Unassembled WGS sequence"/>
</dbReference>
<dbReference type="GO" id="GO:0016987">
    <property type="term" value="F:sigma factor activity"/>
    <property type="evidence" value="ECO:0007669"/>
    <property type="project" value="UniProtKB-KW"/>
</dbReference>
<evidence type="ECO:0000256" key="4">
    <source>
        <dbReference type="SAM" id="Phobius"/>
    </source>
</evidence>
<keyword evidence="1" id="KW-0805">Transcription regulation</keyword>
<dbReference type="InterPro" id="IPR039425">
    <property type="entry name" value="RNA_pol_sigma-70-like"/>
</dbReference>
<evidence type="ECO:0000256" key="2">
    <source>
        <dbReference type="ARBA" id="ARBA00023082"/>
    </source>
</evidence>
<keyword evidence="2" id="KW-0731">Sigma factor</keyword>
<dbReference type="AlphaFoldDB" id="A0A7Y4L8H1"/>
<keyword evidence="3" id="KW-0804">Transcription</keyword>
<dbReference type="PANTHER" id="PTHR43133:SF62">
    <property type="entry name" value="RNA POLYMERASE SIGMA FACTOR SIGZ"/>
    <property type="match status" value="1"/>
</dbReference>
<dbReference type="SUPFAM" id="SSF88946">
    <property type="entry name" value="Sigma2 domain of RNA polymerase sigma factors"/>
    <property type="match status" value="1"/>
</dbReference>
<keyword evidence="6" id="KW-1185">Reference proteome</keyword>
<keyword evidence="4" id="KW-0472">Membrane</keyword>
<reference evidence="5 6" key="1">
    <citation type="submission" date="2020-05" db="EMBL/GenBank/DDBJ databases">
        <authorList>
            <person name="Niu N."/>
        </authorList>
    </citation>
    <scope>NUCLEOTIDE SEQUENCE [LARGE SCALE GENOMIC DNA]</scope>
    <source>
        <strain evidence="5 6">LMG10982</strain>
    </source>
</reference>
<gene>
    <name evidence="5" type="ORF">HKX40_02045</name>
</gene>
<evidence type="ECO:0000313" key="5">
    <source>
        <dbReference type="EMBL" id="NOL48925.1"/>
    </source>
</evidence>
<evidence type="ECO:0000256" key="1">
    <source>
        <dbReference type="ARBA" id="ARBA00023015"/>
    </source>
</evidence>
<name>A0A7Y4L8H1_9BURK</name>
<protein>
    <recommendedName>
        <fullName evidence="7">RNA polymerase sigma-70 region 2 domain-containing protein</fullName>
    </recommendedName>
</protein>
<keyword evidence="4" id="KW-0812">Transmembrane</keyword>
<sequence>MGQEKQTFPYTKELKAIAKGNKKSLQNIYKQEASYMLAFAFKVLHHYKFAEDAVVQTFTLIWENAQYFDETMPNPRGWIYTIFRFHLNNIIRKNYQALKENLKESSAVLGDVCTNLHAGVHNFVEPGSFYQVFEELPEDTQKALITTYFSAESLPDTATLLQMPLGQLKENLKLGLNYLAQRRDTLAFKHDHTVFIGEYVLGALSDNDQQEAHALLAEDPVAEKISFVWEEEFLHFLNQLILETPPDALWVRIKQLTTTEKDTHTDTQELADELQLTQDQTNAQGNWDKFLLTMRRCWISRNFWRFFSLGLVILMLALLIIRPLENPIRNAAVLSSTTQANQVGFIVKQTNKLFIQPVVHQKLDSKIRLQLWHRDSQGLTHPLGVIDSSQDTVFPRYNLLKTGDLLLISIEPAGQHLSNSITGQIIYQGLVAEF</sequence>
<dbReference type="PANTHER" id="PTHR43133">
    <property type="entry name" value="RNA POLYMERASE ECF-TYPE SIGMA FACTO"/>
    <property type="match status" value="1"/>
</dbReference>
<organism evidence="5 6">
    <name type="scientific">Pelistega europaea</name>
    <dbReference type="NCBI Taxonomy" id="106147"/>
    <lineage>
        <taxon>Bacteria</taxon>
        <taxon>Pseudomonadati</taxon>
        <taxon>Pseudomonadota</taxon>
        <taxon>Betaproteobacteria</taxon>
        <taxon>Burkholderiales</taxon>
        <taxon>Alcaligenaceae</taxon>
        <taxon>Pelistega</taxon>
    </lineage>
</organism>
<proteinExistence type="predicted"/>
<evidence type="ECO:0000313" key="6">
    <source>
        <dbReference type="Proteomes" id="UP000541421"/>
    </source>
</evidence>
<evidence type="ECO:0008006" key="7">
    <source>
        <dbReference type="Google" id="ProtNLM"/>
    </source>
</evidence>
<dbReference type="InterPro" id="IPR013325">
    <property type="entry name" value="RNA_pol_sigma_r2"/>
</dbReference>
<comment type="caution">
    <text evidence="5">The sequence shown here is derived from an EMBL/GenBank/DDBJ whole genome shotgun (WGS) entry which is preliminary data.</text>
</comment>
<dbReference type="EMBL" id="JABGBO010000002">
    <property type="protein sequence ID" value="NOL48925.1"/>
    <property type="molecule type" value="Genomic_DNA"/>
</dbReference>
<dbReference type="RefSeq" id="WP_171587914.1">
    <property type="nucleotide sequence ID" value="NZ_JABGBO010000002.1"/>
</dbReference>
<keyword evidence="4" id="KW-1133">Transmembrane helix</keyword>
<dbReference type="GO" id="GO:0006352">
    <property type="term" value="P:DNA-templated transcription initiation"/>
    <property type="evidence" value="ECO:0007669"/>
    <property type="project" value="InterPro"/>
</dbReference>
<feature type="transmembrane region" description="Helical" evidence="4">
    <location>
        <begin position="303"/>
        <end position="321"/>
    </location>
</feature>
<accession>A0A7Y4L8H1</accession>